<dbReference type="EMBL" id="KL197718">
    <property type="protein sequence ID" value="KDQ57962.1"/>
    <property type="molecule type" value="Genomic_DNA"/>
</dbReference>
<gene>
    <name evidence="1" type="ORF">JAAARDRAFT_57771</name>
</gene>
<name>A0A067Q3B0_9AGAM</name>
<sequence>MSRTPELPQSDLFYREFPSARRHKIAGKIAVGQLLRWMQSPDATSDITGRQICDIAWMKDPGLPAHEFLSISISYLPFDLRFERDTDSWITLFLPKSRSNCKDTVTIIPHPADFSGSFKLAEVSFLHSRGPALQDLSDLLDIIAESADFYNVWTLNCWWFACSIWTNLVRRGLVCYSWCSDDMAGQWRSFSGEDGEDLGTDPMKVARMLQFVHVAGLQRTMGDSEGPEALARVSARIASALDRRANRSDHNRTRLTLLSRMPVSSTTQVPDFHQDFPSARYHTLLAEPIPVQEFLLWALSQEALWEVTHTRIMCIEWVEQPQELADNCLLVTLVSSGSWLFRVEHRANPCLPLSRPDCMVAIIPVPDNQPSATMARVCFHATQGPTVRDLADILDVISRSTTLNSRSWCASCIWANLVALGTVASSWCRRDIIRYWENVTQEDAKCLGWYPIMIWHAVELNREIGMPWGEMERISEEITTALQLRRQTGTVRLPSGARHPYKHASP</sequence>
<dbReference type="AlphaFoldDB" id="A0A067Q3B0"/>
<dbReference type="Proteomes" id="UP000027265">
    <property type="component" value="Unassembled WGS sequence"/>
</dbReference>
<evidence type="ECO:0000313" key="1">
    <source>
        <dbReference type="EMBL" id="KDQ57962.1"/>
    </source>
</evidence>
<accession>A0A067Q3B0</accession>
<evidence type="ECO:0000313" key="2">
    <source>
        <dbReference type="Proteomes" id="UP000027265"/>
    </source>
</evidence>
<organism evidence="1 2">
    <name type="scientific">Jaapia argillacea MUCL 33604</name>
    <dbReference type="NCBI Taxonomy" id="933084"/>
    <lineage>
        <taxon>Eukaryota</taxon>
        <taxon>Fungi</taxon>
        <taxon>Dikarya</taxon>
        <taxon>Basidiomycota</taxon>
        <taxon>Agaricomycotina</taxon>
        <taxon>Agaricomycetes</taxon>
        <taxon>Agaricomycetidae</taxon>
        <taxon>Jaapiales</taxon>
        <taxon>Jaapiaceae</taxon>
        <taxon>Jaapia</taxon>
    </lineage>
</organism>
<protein>
    <submittedName>
        <fullName evidence="1">Uncharacterized protein</fullName>
    </submittedName>
</protein>
<keyword evidence="2" id="KW-1185">Reference proteome</keyword>
<dbReference type="InParanoid" id="A0A067Q3B0"/>
<reference evidence="2" key="1">
    <citation type="journal article" date="2014" name="Proc. Natl. Acad. Sci. U.S.A.">
        <title>Extensive sampling of basidiomycete genomes demonstrates inadequacy of the white-rot/brown-rot paradigm for wood decay fungi.</title>
        <authorList>
            <person name="Riley R."/>
            <person name="Salamov A.A."/>
            <person name="Brown D.W."/>
            <person name="Nagy L.G."/>
            <person name="Floudas D."/>
            <person name="Held B.W."/>
            <person name="Levasseur A."/>
            <person name="Lombard V."/>
            <person name="Morin E."/>
            <person name="Otillar R."/>
            <person name="Lindquist E.A."/>
            <person name="Sun H."/>
            <person name="LaButti K.M."/>
            <person name="Schmutz J."/>
            <person name="Jabbour D."/>
            <person name="Luo H."/>
            <person name="Baker S.E."/>
            <person name="Pisabarro A.G."/>
            <person name="Walton J.D."/>
            <person name="Blanchette R.A."/>
            <person name="Henrissat B."/>
            <person name="Martin F."/>
            <person name="Cullen D."/>
            <person name="Hibbett D.S."/>
            <person name="Grigoriev I.V."/>
        </authorList>
    </citation>
    <scope>NUCLEOTIDE SEQUENCE [LARGE SCALE GENOMIC DNA]</scope>
    <source>
        <strain evidence="2">MUCL 33604</strain>
    </source>
</reference>
<dbReference type="HOGENOM" id="CLU_538680_0_0_1"/>
<proteinExistence type="predicted"/>